<dbReference type="GO" id="GO:0006298">
    <property type="term" value="P:mismatch repair"/>
    <property type="evidence" value="ECO:0007669"/>
    <property type="project" value="InterPro"/>
</dbReference>
<dbReference type="EMBL" id="AJWZ01008039">
    <property type="protein sequence ID" value="EKC55235.1"/>
    <property type="molecule type" value="Genomic_DNA"/>
</dbReference>
<organism evidence="4">
    <name type="scientific">human gut metagenome</name>
    <dbReference type="NCBI Taxonomy" id="408170"/>
    <lineage>
        <taxon>unclassified sequences</taxon>
        <taxon>metagenomes</taxon>
        <taxon>organismal metagenomes</taxon>
    </lineage>
</organism>
<sequence>MGKIVLLDDSTINKIAAGEVIERPASVVKEVMENSIDAGATAITVEIRNGGISYIRVTDNGKGIMQDDLEIAFERHATSKLRSAEDLDDIKSMGFRGEALASIASIAKVTLDSKTADSYTGYEVVVEGGKILSKEEAGCANGTSITIENLFYNTPVRYKFLKKDFTESGYIEDVVTRIALVHPEIAVKL</sequence>
<dbReference type="SUPFAM" id="SSF55874">
    <property type="entry name" value="ATPase domain of HSP90 chaperone/DNA topoisomerase II/histidine kinase"/>
    <property type="match status" value="1"/>
</dbReference>
<name>K1SMY4_9ZZZZ</name>
<dbReference type="InterPro" id="IPR036890">
    <property type="entry name" value="HATPase_C_sf"/>
</dbReference>
<dbReference type="GO" id="GO:0005524">
    <property type="term" value="F:ATP binding"/>
    <property type="evidence" value="ECO:0007669"/>
    <property type="project" value="InterPro"/>
</dbReference>
<feature type="non-terminal residue" evidence="4">
    <location>
        <position position="189"/>
    </location>
</feature>
<keyword evidence="2" id="KW-0227">DNA damage</keyword>
<evidence type="ECO:0000313" key="4">
    <source>
        <dbReference type="EMBL" id="EKC55235.1"/>
    </source>
</evidence>
<dbReference type="PROSITE" id="PS00058">
    <property type="entry name" value="DNA_MISMATCH_REPAIR_1"/>
    <property type="match status" value="1"/>
</dbReference>
<comment type="caution">
    <text evidence="4">The sequence shown here is derived from an EMBL/GenBank/DDBJ whole genome shotgun (WGS) entry which is preliminary data.</text>
</comment>
<dbReference type="AlphaFoldDB" id="K1SMY4"/>
<dbReference type="FunFam" id="3.30.565.10:FF:000003">
    <property type="entry name" value="DNA mismatch repair endonuclease MutL"/>
    <property type="match status" value="1"/>
</dbReference>
<gene>
    <name evidence="4" type="ORF">OBE_11663</name>
</gene>
<accession>K1SMY4</accession>
<dbReference type="GO" id="GO:0032300">
    <property type="term" value="C:mismatch repair complex"/>
    <property type="evidence" value="ECO:0007669"/>
    <property type="project" value="InterPro"/>
</dbReference>
<keyword evidence="3" id="KW-0234">DNA repair</keyword>
<evidence type="ECO:0000256" key="1">
    <source>
        <dbReference type="ARBA" id="ARBA00006082"/>
    </source>
</evidence>
<reference evidence="4" key="1">
    <citation type="journal article" date="2013" name="Environ. Microbiol.">
        <title>Microbiota from the distal guts of lean and obese adolescents exhibit partial functional redundancy besides clear differences in community structure.</title>
        <authorList>
            <person name="Ferrer M."/>
            <person name="Ruiz A."/>
            <person name="Lanza F."/>
            <person name="Haange S.B."/>
            <person name="Oberbach A."/>
            <person name="Till H."/>
            <person name="Bargiela R."/>
            <person name="Campoy C."/>
            <person name="Segura M.T."/>
            <person name="Richter M."/>
            <person name="von Bergen M."/>
            <person name="Seifert J."/>
            <person name="Suarez A."/>
        </authorList>
    </citation>
    <scope>NUCLEOTIDE SEQUENCE</scope>
</reference>
<dbReference type="NCBIfam" id="TIGR00585">
    <property type="entry name" value="mutl"/>
    <property type="match status" value="1"/>
</dbReference>
<dbReference type="PANTHER" id="PTHR10073">
    <property type="entry name" value="DNA MISMATCH REPAIR PROTEIN MLH, PMS, MUTL"/>
    <property type="match status" value="1"/>
</dbReference>
<dbReference type="InterPro" id="IPR038973">
    <property type="entry name" value="MutL/Mlh/Pms-like"/>
</dbReference>
<dbReference type="PANTHER" id="PTHR10073:SF12">
    <property type="entry name" value="DNA MISMATCH REPAIR PROTEIN MLH1"/>
    <property type="match status" value="1"/>
</dbReference>
<protein>
    <submittedName>
        <fullName evidence="4">DNA mismatch repair protein MutL</fullName>
    </submittedName>
</protein>
<dbReference type="CDD" id="cd16926">
    <property type="entry name" value="HATPase_MutL-MLH-PMS-like"/>
    <property type="match status" value="1"/>
</dbReference>
<dbReference type="GO" id="GO:0030983">
    <property type="term" value="F:mismatched DNA binding"/>
    <property type="evidence" value="ECO:0007669"/>
    <property type="project" value="InterPro"/>
</dbReference>
<dbReference type="Pfam" id="PF13589">
    <property type="entry name" value="HATPase_c_3"/>
    <property type="match status" value="1"/>
</dbReference>
<evidence type="ECO:0000256" key="2">
    <source>
        <dbReference type="ARBA" id="ARBA00022763"/>
    </source>
</evidence>
<evidence type="ECO:0000256" key="3">
    <source>
        <dbReference type="ARBA" id="ARBA00023204"/>
    </source>
</evidence>
<dbReference type="InterPro" id="IPR014762">
    <property type="entry name" value="DNA_mismatch_repair_CS"/>
</dbReference>
<dbReference type="GO" id="GO:0140664">
    <property type="term" value="F:ATP-dependent DNA damage sensor activity"/>
    <property type="evidence" value="ECO:0007669"/>
    <property type="project" value="InterPro"/>
</dbReference>
<dbReference type="InterPro" id="IPR002099">
    <property type="entry name" value="MutL/Mlh/PMS"/>
</dbReference>
<dbReference type="GO" id="GO:0016887">
    <property type="term" value="F:ATP hydrolysis activity"/>
    <property type="evidence" value="ECO:0007669"/>
    <property type="project" value="InterPro"/>
</dbReference>
<comment type="similarity">
    <text evidence="1">Belongs to the DNA mismatch repair MutL/HexB family.</text>
</comment>
<proteinExistence type="inferred from homology"/>
<dbReference type="Gene3D" id="3.30.565.10">
    <property type="entry name" value="Histidine kinase-like ATPase, C-terminal domain"/>
    <property type="match status" value="1"/>
</dbReference>